<dbReference type="OrthoDB" id="9782449at2"/>
<evidence type="ECO:0000313" key="2">
    <source>
        <dbReference type="Proteomes" id="UP000253226"/>
    </source>
</evidence>
<dbReference type="EMBL" id="JPWF01000002">
    <property type="protein sequence ID" value="RCK38861.1"/>
    <property type="molecule type" value="Genomic_DNA"/>
</dbReference>
<organism evidence="1 2">
    <name type="scientific">Thalassospira profundimaris</name>
    <dbReference type="NCBI Taxonomy" id="502049"/>
    <lineage>
        <taxon>Bacteria</taxon>
        <taxon>Pseudomonadati</taxon>
        <taxon>Pseudomonadota</taxon>
        <taxon>Alphaproteobacteria</taxon>
        <taxon>Rhodospirillales</taxon>
        <taxon>Thalassospiraceae</taxon>
        <taxon>Thalassospira</taxon>
    </lineage>
</organism>
<evidence type="ECO:0008006" key="3">
    <source>
        <dbReference type="Google" id="ProtNLM"/>
    </source>
</evidence>
<protein>
    <recommendedName>
        <fullName evidence="3">Capsule polysaccharide biosynthesis protein</fullName>
    </recommendedName>
</protein>
<name>A0A367WE68_9PROT</name>
<dbReference type="Proteomes" id="UP000253226">
    <property type="component" value="Unassembled WGS sequence"/>
</dbReference>
<sequence length="493" mass="56046">MRFIVIGFGSDWQKDAVVRAVDEADGEIVWWNLAESKWRQIVRSKWPNAFLGSAADMGSFSGCKNVSLDEVIEASKGLEAILWPSFFKANNKFKFHRLGHDAHFCFYSQVGIALSILETYRPDVIIFGNVPTGFVPQAIYHLAKRKGIRTKLLKRMLIPDFDECSVLIESIEDGAVNIKNLYQFHLNNKNLGELELLPPVQRHLDRMWNGTTMQDQVPVYSKWLKYSDNGKSKLNAPSVKLFRSLINSVAFRVGLKKQGLGGADSLTSAFQRRRLYRSYQSKVSLFSTGEKYIFVPLHYQPEASTSPNGGIFAHQTALIDMLSKAVPDDWVIYVKEQPSQLLYYYPNDIFRTDKFYKQITDYPNVKLLSVLEYSRPVIEKAEAVATVTGTAGWEAINLGVPCLSFGSPWYQYCDGVVQIRNRDDLIKAISNLSSFTPDRNKILIFLKCLQKYCMLGGYRSDANFTGDEYDRKVQQLQSIMLRGCIEEDGVLTC</sequence>
<accession>A0A367WE68</accession>
<proteinExistence type="predicted"/>
<evidence type="ECO:0000313" key="1">
    <source>
        <dbReference type="EMBL" id="RCK38861.1"/>
    </source>
</evidence>
<gene>
    <name evidence="1" type="ORF">TH19_03420</name>
</gene>
<dbReference type="RefSeq" id="WP_114100918.1">
    <property type="nucleotide sequence ID" value="NZ_JPWF01000002.1"/>
</dbReference>
<dbReference type="AlphaFoldDB" id="A0A367WE68"/>
<comment type="caution">
    <text evidence="1">The sequence shown here is derived from an EMBL/GenBank/DDBJ whole genome shotgun (WGS) entry which is preliminary data.</text>
</comment>
<reference evidence="1 2" key="1">
    <citation type="submission" date="2014-07" db="EMBL/GenBank/DDBJ databases">
        <title>Draft genome sequence of Thalassospira profundimaris 35.</title>
        <authorList>
            <person name="Lai Q."/>
            <person name="Shao Z."/>
        </authorList>
    </citation>
    <scope>NUCLEOTIDE SEQUENCE [LARGE SCALE GENOMIC DNA]</scope>
    <source>
        <strain evidence="1 2">35</strain>
    </source>
</reference>